<keyword evidence="2" id="KW-1185">Reference proteome</keyword>
<evidence type="ECO:0000313" key="1">
    <source>
        <dbReference type="EMBL" id="KAH7837341.1"/>
    </source>
</evidence>
<organism evidence="1 2">
    <name type="scientific">Vaccinium darrowii</name>
    <dbReference type="NCBI Taxonomy" id="229202"/>
    <lineage>
        <taxon>Eukaryota</taxon>
        <taxon>Viridiplantae</taxon>
        <taxon>Streptophyta</taxon>
        <taxon>Embryophyta</taxon>
        <taxon>Tracheophyta</taxon>
        <taxon>Spermatophyta</taxon>
        <taxon>Magnoliopsida</taxon>
        <taxon>eudicotyledons</taxon>
        <taxon>Gunneridae</taxon>
        <taxon>Pentapetalae</taxon>
        <taxon>asterids</taxon>
        <taxon>Ericales</taxon>
        <taxon>Ericaceae</taxon>
        <taxon>Vaccinioideae</taxon>
        <taxon>Vaccinieae</taxon>
        <taxon>Vaccinium</taxon>
    </lineage>
</organism>
<sequence length="121" mass="12948">MKVDGQGRSIRMPALYAARVFQLTCELGHKSDGETIESDMSRHPSLSPSLQSLYPPPSNLNANGEGEEDKEEIFDGNKGAVILALAAIGRSLESLPKELEAAVEAGKTPGSVVLRSLELEK</sequence>
<proteinExistence type="predicted"/>
<evidence type="ECO:0000313" key="2">
    <source>
        <dbReference type="Proteomes" id="UP000828048"/>
    </source>
</evidence>
<comment type="caution">
    <text evidence="1">The sequence shown here is derived from an EMBL/GenBank/DDBJ whole genome shotgun (WGS) entry which is preliminary data.</text>
</comment>
<reference evidence="1 2" key="1">
    <citation type="journal article" date="2021" name="Hortic Res">
        <title>High-quality reference genome and annotation aids understanding of berry development for evergreen blueberry (Vaccinium darrowii).</title>
        <authorList>
            <person name="Yu J."/>
            <person name="Hulse-Kemp A.M."/>
            <person name="Babiker E."/>
            <person name="Staton M."/>
        </authorList>
    </citation>
    <scope>NUCLEOTIDE SEQUENCE [LARGE SCALE GENOMIC DNA]</scope>
    <source>
        <strain evidence="2">cv. NJ 8807/NJ 8810</strain>
        <tissue evidence="1">Young leaf</tissue>
    </source>
</reference>
<dbReference type="EMBL" id="CM037156">
    <property type="protein sequence ID" value="KAH7837341.1"/>
    <property type="molecule type" value="Genomic_DNA"/>
</dbReference>
<dbReference type="Proteomes" id="UP000828048">
    <property type="component" value="Chromosome 6"/>
</dbReference>
<protein>
    <submittedName>
        <fullName evidence="1">Uncharacterized protein</fullName>
    </submittedName>
</protein>
<name>A0ACB7X9H7_9ERIC</name>
<gene>
    <name evidence="1" type="ORF">Vadar_012784</name>
</gene>
<accession>A0ACB7X9H7</accession>